<reference evidence="5" key="1">
    <citation type="submission" date="2017-02" db="UniProtKB">
        <authorList>
            <consortium name="WormBaseParasite"/>
        </authorList>
    </citation>
    <scope>IDENTIFICATION</scope>
</reference>
<feature type="transmembrane region" description="Helical" evidence="2">
    <location>
        <begin position="62"/>
        <end position="82"/>
    </location>
</feature>
<feature type="compositionally biased region" description="Acidic residues" evidence="1">
    <location>
        <begin position="29"/>
        <end position="45"/>
    </location>
</feature>
<keyword evidence="4" id="KW-1185">Reference proteome</keyword>
<sequence>MVSGLDKYLKCFTEPLKWLRRCCCGSAGDDGDDAESDVEGDDDASGTDGSSSGHSVATDRNCIISAIVVIIIFKVSLVTFMIST</sequence>
<dbReference type="AlphaFoldDB" id="A0A0N4VFC4"/>
<evidence type="ECO:0000256" key="1">
    <source>
        <dbReference type="SAM" id="MobiDB-lite"/>
    </source>
</evidence>
<dbReference type="Proteomes" id="UP000274131">
    <property type="component" value="Unassembled WGS sequence"/>
</dbReference>
<evidence type="ECO:0000313" key="5">
    <source>
        <dbReference type="WBParaSite" id="EVEC_0000944101-mRNA-1"/>
    </source>
</evidence>
<name>A0A0N4VFC4_ENTVE</name>
<protein>
    <submittedName>
        <fullName evidence="3 5">Uncharacterized protein</fullName>
    </submittedName>
</protein>
<evidence type="ECO:0000313" key="3">
    <source>
        <dbReference type="EMBL" id="VDD94100.1"/>
    </source>
</evidence>
<accession>A0A0N4VFC4</accession>
<evidence type="ECO:0000256" key="2">
    <source>
        <dbReference type="SAM" id="Phobius"/>
    </source>
</evidence>
<evidence type="ECO:0000313" key="4">
    <source>
        <dbReference type="Proteomes" id="UP000274131"/>
    </source>
</evidence>
<feature type="region of interest" description="Disordered" evidence="1">
    <location>
        <begin position="28"/>
        <end position="56"/>
    </location>
</feature>
<keyword evidence="2" id="KW-0472">Membrane</keyword>
<proteinExistence type="predicted"/>
<dbReference type="WBParaSite" id="EVEC_0000944101-mRNA-1">
    <property type="protein sequence ID" value="EVEC_0000944101-mRNA-1"/>
    <property type="gene ID" value="EVEC_0000944101"/>
</dbReference>
<gene>
    <name evidence="3" type="ORF">EVEC_LOCUS8851</name>
</gene>
<dbReference type="EMBL" id="UXUI01009647">
    <property type="protein sequence ID" value="VDD94100.1"/>
    <property type="molecule type" value="Genomic_DNA"/>
</dbReference>
<keyword evidence="2" id="KW-1133">Transmembrane helix</keyword>
<reference evidence="3 4" key="2">
    <citation type="submission" date="2018-10" db="EMBL/GenBank/DDBJ databases">
        <authorList>
            <consortium name="Pathogen Informatics"/>
        </authorList>
    </citation>
    <scope>NUCLEOTIDE SEQUENCE [LARGE SCALE GENOMIC DNA]</scope>
</reference>
<keyword evidence="2" id="KW-0812">Transmembrane</keyword>
<organism evidence="5">
    <name type="scientific">Enterobius vermicularis</name>
    <name type="common">Human pinworm</name>
    <dbReference type="NCBI Taxonomy" id="51028"/>
    <lineage>
        <taxon>Eukaryota</taxon>
        <taxon>Metazoa</taxon>
        <taxon>Ecdysozoa</taxon>
        <taxon>Nematoda</taxon>
        <taxon>Chromadorea</taxon>
        <taxon>Rhabditida</taxon>
        <taxon>Spirurina</taxon>
        <taxon>Oxyuridomorpha</taxon>
        <taxon>Oxyuroidea</taxon>
        <taxon>Oxyuridae</taxon>
        <taxon>Enterobius</taxon>
    </lineage>
</organism>